<dbReference type="InterPro" id="IPR000522">
    <property type="entry name" value="ABC_transptr_permease_BtuC"/>
</dbReference>
<evidence type="ECO:0000313" key="10">
    <source>
        <dbReference type="Proteomes" id="UP001500842"/>
    </source>
</evidence>
<comment type="subcellular location">
    <subcellularLocation>
        <location evidence="1">Cell membrane</location>
        <topology evidence="1">Multi-pass membrane protein</topology>
    </subcellularLocation>
</comment>
<evidence type="ECO:0000313" key="9">
    <source>
        <dbReference type="EMBL" id="GAA1537968.1"/>
    </source>
</evidence>
<dbReference type="Gene3D" id="1.10.3470.10">
    <property type="entry name" value="ABC transporter involved in vitamin B12 uptake, BtuC"/>
    <property type="match status" value="1"/>
</dbReference>
<accession>A0ABN2BD79</accession>
<feature type="transmembrane region" description="Helical" evidence="8">
    <location>
        <begin position="294"/>
        <end position="314"/>
    </location>
</feature>
<keyword evidence="4" id="KW-1003">Cell membrane</keyword>
<name>A0ABN2BD79_9ACTN</name>
<keyword evidence="10" id="KW-1185">Reference proteome</keyword>
<feature type="transmembrane region" description="Helical" evidence="8">
    <location>
        <begin position="138"/>
        <end position="156"/>
    </location>
</feature>
<feature type="transmembrane region" description="Helical" evidence="8">
    <location>
        <begin position="320"/>
        <end position="341"/>
    </location>
</feature>
<keyword evidence="3" id="KW-0813">Transport</keyword>
<dbReference type="EMBL" id="BAAAOR010000033">
    <property type="protein sequence ID" value="GAA1537968.1"/>
    <property type="molecule type" value="Genomic_DNA"/>
</dbReference>
<evidence type="ECO:0000256" key="5">
    <source>
        <dbReference type="ARBA" id="ARBA00022692"/>
    </source>
</evidence>
<dbReference type="PANTHER" id="PTHR30472">
    <property type="entry name" value="FERRIC ENTEROBACTIN TRANSPORT SYSTEM PERMEASE PROTEIN"/>
    <property type="match status" value="1"/>
</dbReference>
<keyword evidence="5 8" id="KW-0812">Transmembrane</keyword>
<evidence type="ECO:0000256" key="2">
    <source>
        <dbReference type="ARBA" id="ARBA00007935"/>
    </source>
</evidence>
<evidence type="ECO:0000256" key="7">
    <source>
        <dbReference type="ARBA" id="ARBA00023136"/>
    </source>
</evidence>
<keyword evidence="7 8" id="KW-0472">Membrane</keyword>
<feature type="transmembrane region" description="Helical" evidence="8">
    <location>
        <begin position="252"/>
        <end position="282"/>
    </location>
</feature>
<evidence type="ECO:0000256" key="6">
    <source>
        <dbReference type="ARBA" id="ARBA00022989"/>
    </source>
</evidence>
<organism evidence="9 10">
    <name type="scientific">Nocardioides humi</name>
    <dbReference type="NCBI Taxonomy" id="449461"/>
    <lineage>
        <taxon>Bacteria</taxon>
        <taxon>Bacillati</taxon>
        <taxon>Actinomycetota</taxon>
        <taxon>Actinomycetes</taxon>
        <taxon>Propionibacteriales</taxon>
        <taxon>Nocardioidaceae</taxon>
        <taxon>Nocardioides</taxon>
    </lineage>
</organism>
<feature type="transmembrane region" description="Helical" evidence="8">
    <location>
        <begin position="111"/>
        <end position="131"/>
    </location>
</feature>
<evidence type="ECO:0000256" key="3">
    <source>
        <dbReference type="ARBA" id="ARBA00022448"/>
    </source>
</evidence>
<dbReference type="PANTHER" id="PTHR30472:SF24">
    <property type="entry name" value="FERRIC ENTEROBACTIN TRANSPORT SYSTEM PERMEASE PROTEIN FEPG"/>
    <property type="match status" value="1"/>
</dbReference>
<dbReference type="Pfam" id="PF01032">
    <property type="entry name" value="FecCD"/>
    <property type="match status" value="1"/>
</dbReference>
<comment type="similarity">
    <text evidence="2">Belongs to the binding-protein-dependent transport system permease family. FecCD subfamily.</text>
</comment>
<reference evidence="9 10" key="1">
    <citation type="journal article" date="2019" name="Int. J. Syst. Evol. Microbiol.">
        <title>The Global Catalogue of Microorganisms (GCM) 10K type strain sequencing project: providing services to taxonomists for standard genome sequencing and annotation.</title>
        <authorList>
            <consortium name="The Broad Institute Genomics Platform"/>
            <consortium name="The Broad Institute Genome Sequencing Center for Infectious Disease"/>
            <person name="Wu L."/>
            <person name="Ma J."/>
        </authorList>
    </citation>
    <scope>NUCLEOTIDE SEQUENCE [LARGE SCALE GENOMIC DNA]</scope>
    <source>
        <strain evidence="9 10">JCM 14942</strain>
    </source>
</reference>
<evidence type="ECO:0000256" key="1">
    <source>
        <dbReference type="ARBA" id="ARBA00004651"/>
    </source>
</evidence>
<dbReference type="CDD" id="cd06550">
    <property type="entry name" value="TM_ABC_iron-siderophores_like"/>
    <property type="match status" value="1"/>
</dbReference>
<evidence type="ECO:0000256" key="4">
    <source>
        <dbReference type="ARBA" id="ARBA00022475"/>
    </source>
</evidence>
<keyword evidence="6 8" id="KW-1133">Transmembrane helix</keyword>
<dbReference type="Proteomes" id="UP001500842">
    <property type="component" value="Unassembled WGS sequence"/>
</dbReference>
<proteinExistence type="inferred from homology"/>
<dbReference type="RefSeq" id="WP_141007156.1">
    <property type="nucleotide sequence ID" value="NZ_BAAAOR010000033.1"/>
</dbReference>
<sequence length="350" mass="36010">MSTLDQAIPARVALRRTRRRRAQRAVVVPALLAATVVVLGLATLCFGSVRLSLDQVLGSLLGTRDSPAVDFIVRDLAFPQVKAAIGVGLALGAAGTIFQQLLRNPLASPDFVGISAGASVFAVAGIAVPALAALSIPVLALAGAVLFSIAMYLLAWRDGITGYRFILIGIGMAAFATGITGYLLTRTSLTEAREALHWLTGSIGQAGDAENEVLLWCLLALAPLVPVLQRMLRTVELGDDTARGLGTRLEPTRLALIGVAVLLTALATAVAGPITFVALVAGPVADRLLGRARGGIVAAAATGAVLCLIADYIAVNVLPVEMPTGVVTGAVGAPYLLWLIATTNRRGMGG</sequence>
<protein>
    <submittedName>
        <fullName evidence="9">Iron chelate uptake ABC transporter family permease subunit</fullName>
    </submittedName>
</protein>
<feature type="transmembrane region" description="Helical" evidence="8">
    <location>
        <begin position="25"/>
        <end position="49"/>
    </location>
</feature>
<dbReference type="SUPFAM" id="SSF81345">
    <property type="entry name" value="ABC transporter involved in vitamin B12 uptake, BtuC"/>
    <property type="match status" value="1"/>
</dbReference>
<comment type="caution">
    <text evidence="9">The sequence shown here is derived from an EMBL/GenBank/DDBJ whole genome shotgun (WGS) entry which is preliminary data.</text>
</comment>
<feature type="transmembrane region" description="Helical" evidence="8">
    <location>
        <begin position="162"/>
        <end position="184"/>
    </location>
</feature>
<evidence type="ECO:0000256" key="8">
    <source>
        <dbReference type="SAM" id="Phobius"/>
    </source>
</evidence>
<gene>
    <name evidence="9" type="ORF">GCM10009788_45690</name>
</gene>
<dbReference type="InterPro" id="IPR037294">
    <property type="entry name" value="ABC_BtuC-like"/>
</dbReference>